<dbReference type="Proteomes" id="UP001605036">
    <property type="component" value="Unassembled WGS sequence"/>
</dbReference>
<sequence>MSGINLISFHITELDAGDPSGVAVELLAVVLLMTSLRGAAVSSIMVVSGVTKDDSLWTPAHKKSGSLCGALSVARSLTKNLRRVQDRSVDCWSLGTSVDHVEPFGSERIAPLCRERFKIMKAFYWFFISTSSSADSLTGGCTVSLLANDAGADIASQSPSSLKIVRIVHCQIWEREVGNAWIRV</sequence>
<dbReference type="AlphaFoldDB" id="A0ABD1YTB4"/>
<reference evidence="1 2" key="1">
    <citation type="submission" date="2024-09" db="EMBL/GenBank/DDBJ databases">
        <title>Chromosome-scale assembly of Riccia fluitans.</title>
        <authorList>
            <person name="Paukszto L."/>
            <person name="Sawicki J."/>
            <person name="Karawczyk K."/>
            <person name="Piernik-Szablinska J."/>
            <person name="Szczecinska M."/>
            <person name="Mazdziarz M."/>
        </authorList>
    </citation>
    <scope>NUCLEOTIDE SEQUENCE [LARGE SCALE GENOMIC DNA]</scope>
    <source>
        <strain evidence="1">Rf_01</strain>
        <tissue evidence="1">Aerial parts of the thallus</tissue>
    </source>
</reference>
<proteinExistence type="predicted"/>
<gene>
    <name evidence="1" type="ORF">R1flu_004111</name>
</gene>
<evidence type="ECO:0000313" key="1">
    <source>
        <dbReference type="EMBL" id="KAL2632632.1"/>
    </source>
</evidence>
<comment type="caution">
    <text evidence="1">The sequence shown here is derived from an EMBL/GenBank/DDBJ whole genome shotgun (WGS) entry which is preliminary data.</text>
</comment>
<evidence type="ECO:0000313" key="2">
    <source>
        <dbReference type="Proteomes" id="UP001605036"/>
    </source>
</evidence>
<protein>
    <submittedName>
        <fullName evidence="1">Uncharacterized protein</fullName>
    </submittedName>
</protein>
<accession>A0ABD1YTB4</accession>
<dbReference type="EMBL" id="JBHFFA010000003">
    <property type="protein sequence ID" value="KAL2632632.1"/>
    <property type="molecule type" value="Genomic_DNA"/>
</dbReference>
<organism evidence="1 2">
    <name type="scientific">Riccia fluitans</name>
    <dbReference type="NCBI Taxonomy" id="41844"/>
    <lineage>
        <taxon>Eukaryota</taxon>
        <taxon>Viridiplantae</taxon>
        <taxon>Streptophyta</taxon>
        <taxon>Embryophyta</taxon>
        <taxon>Marchantiophyta</taxon>
        <taxon>Marchantiopsida</taxon>
        <taxon>Marchantiidae</taxon>
        <taxon>Marchantiales</taxon>
        <taxon>Ricciaceae</taxon>
        <taxon>Riccia</taxon>
    </lineage>
</organism>
<keyword evidence="2" id="KW-1185">Reference proteome</keyword>
<name>A0ABD1YTB4_9MARC</name>